<organism evidence="1 2">
    <name type="scientific">Curvularia kusanoi</name>
    <name type="common">Cochliobolus kusanoi</name>
    <dbReference type="NCBI Taxonomy" id="90978"/>
    <lineage>
        <taxon>Eukaryota</taxon>
        <taxon>Fungi</taxon>
        <taxon>Dikarya</taxon>
        <taxon>Ascomycota</taxon>
        <taxon>Pezizomycotina</taxon>
        <taxon>Dothideomycetes</taxon>
        <taxon>Pleosporomycetidae</taxon>
        <taxon>Pleosporales</taxon>
        <taxon>Pleosporineae</taxon>
        <taxon>Pleosporaceae</taxon>
        <taxon>Curvularia</taxon>
    </lineage>
</organism>
<dbReference type="AlphaFoldDB" id="A0A9P4T4V5"/>
<dbReference type="EMBL" id="SWKU01000038">
    <property type="protein sequence ID" value="KAF2994673.1"/>
    <property type="molecule type" value="Genomic_DNA"/>
</dbReference>
<sequence length="276" mass="31383">MIQREMLDGVGCRLDAASALSRQDISCIWTLLQAPYLEYHTSFDILSDSLLRLLGSNLSILLNFTNLILELHNNNERSAAIQDDLLNSVAEILVKVPINTGDVCDQRHEPTDESESDLHVSWEALSQFTKHHYILGRFDAIHGMLDNLRTQMSYAHGSDLHAVYVPFLHRLISLMLMWGVPFAEETYSLFFKSVLQAYFGHFIGPVPSDISEVGIGEWTQRAEIAWTTLSAFEDSYLPEILGSWYDRDVAPRMTVLKNVSEDPEAWMAWMFIGVEL</sequence>
<accession>A0A9P4T4V5</accession>
<dbReference type="Proteomes" id="UP000801428">
    <property type="component" value="Unassembled WGS sequence"/>
</dbReference>
<name>A0A9P4T4V5_CURKU</name>
<comment type="caution">
    <text evidence="1">The sequence shown here is derived from an EMBL/GenBank/DDBJ whole genome shotgun (WGS) entry which is preliminary data.</text>
</comment>
<reference evidence="1" key="1">
    <citation type="submission" date="2019-04" db="EMBL/GenBank/DDBJ databases">
        <title>Sequencing of skin fungus with MAO and IRED activity.</title>
        <authorList>
            <person name="Marsaioli A.J."/>
            <person name="Bonatto J.M.C."/>
            <person name="Reis Junior O."/>
        </authorList>
    </citation>
    <scope>NUCLEOTIDE SEQUENCE</scope>
    <source>
        <strain evidence="1">30M1</strain>
    </source>
</reference>
<protein>
    <submittedName>
        <fullName evidence="1">Uncharacterized protein</fullName>
    </submittedName>
</protein>
<evidence type="ECO:0000313" key="2">
    <source>
        <dbReference type="Proteomes" id="UP000801428"/>
    </source>
</evidence>
<gene>
    <name evidence="1" type="ORF">E8E13_001490</name>
</gene>
<keyword evidence="2" id="KW-1185">Reference proteome</keyword>
<evidence type="ECO:0000313" key="1">
    <source>
        <dbReference type="EMBL" id="KAF2994673.1"/>
    </source>
</evidence>
<proteinExistence type="predicted"/>